<feature type="compositionally biased region" description="Pro residues" evidence="1">
    <location>
        <begin position="151"/>
        <end position="160"/>
    </location>
</feature>
<name>A0A0N0XX66_9ACTN</name>
<dbReference type="RefSeq" id="WP_053923409.1">
    <property type="nucleotide sequence ID" value="NZ_LGKG01000079.1"/>
</dbReference>
<accession>A0A0N0XX66</accession>
<dbReference type="AlphaFoldDB" id="A0A0N0XX66"/>
<evidence type="ECO:0000259" key="2">
    <source>
        <dbReference type="Pfam" id="PF01814"/>
    </source>
</evidence>
<organism evidence="3 4">
    <name type="scientific">Streptomyces chattanoogensis</name>
    <dbReference type="NCBI Taxonomy" id="66876"/>
    <lineage>
        <taxon>Bacteria</taxon>
        <taxon>Bacillati</taxon>
        <taxon>Actinomycetota</taxon>
        <taxon>Actinomycetes</taxon>
        <taxon>Kitasatosporales</taxon>
        <taxon>Streptomycetaceae</taxon>
        <taxon>Streptomyces</taxon>
    </lineage>
</organism>
<dbReference type="InterPro" id="IPR012312">
    <property type="entry name" value="Hemerythrin-like"/>
</dbReference>
<feature type="domain" description="Hemerythrin-like" evidence="2">
    <location>
        <begin position="7"/>
        <end position="125"/>
    </location>
</feature>
<comment type="caution">
    <text evidence="3">The sequence shown here is derived from an EMBL/GenBank/DDBJ whole genome shotgun (WGS) entry which is preliminary data.</text>
</comment>
<dbReference type="PANTHER" id="PTHR35585:SF1">
    <property type="entry name" value="HHE DOMAIN PROTEIN (AFU_ORTHOLOGUE AFUA_4G00730)"/>
    <property type="match status" value="1"/>
</dbReference>
<dbReference type="Proteomes" id="UP000037982">
    <property type="component" value="Unassembled WGS sequence"/>
</dbReference>
<dbReference type="Gene3D" id="1.20.120.520">
    <property type="entry name" value="nmb1532 protein domain like"/>
    <property type="match status" value="1"/>
</dbReference>
<evidence type="ECO:0000313" key="3">
    <source>
        <dbReference type="EMBL" id="KPC64636.1"/>
    </source>
</evidence>
<dbReference type="PATRIC" id="fig|66876.3.peg.2294"/>
<proteinExistence type="predicted"/>
<keyword evidence="4" id="KW-1185">Reference proteome</keyword>
<evidence type="ECO:0000256" key="1">
    <source>
        <dbReference type="SAM" id="MobiDB-lite"/>
    </source>
</evidence>
<evidence type="ECO:0000313" key="4">
    <source>
        <dbReference type="Proteomes" id="UP000037982"/>
    </source>
</evidence>
<sequence>MAHDGDMIAELTSDHREVEGLFEQIATLPSGLQDRKRLIDQLTIELVRHSVAEEEYLYPTVRERLPRGGTLADKEIEDHAKVETLLKRIEGCSADDPQLEQLFTEVQASVLSHMRDEEKNLFPQLHRICSPEDLAKLGDKIRLAKKTAPTHPHPSAPTAPPANKLLAPGLGLVDRARDYVTGRGRS</sequence>
<reference evidence="4" key="1">
    <citation type="submission" date="2015-07" db="EMBL/GenBank/DDBJ databases">
        <authorList>
            <person name="Ju K.-S."/>
            <person name="Doroghazi J.R."/>
            <person name="Metcalf W.W."/>
        </authorList>
    </citation>
    <scope>NUCLEOTIDE SEQUENCE [LARGE SCALE GENOMIC DNA]</scope>
    <source>
        <strain evidence="4">NRRL ISP-5002</strain>
    </source>
</reference>
<protein>
    <submittedName>
        <fullName evidence="3">Hemerythrin</fullName>
    </submittedName>
</protein>
<dbReference type="EMBL" id="LGKG01000079">
    <property type="protein sequence ID" value="KPC64636.1"/>
    <property type="molecule type" value="Genomic_DNA"/>
</dbReference>
<feature type="region of interest" description="Disordered" evidence="1">
    <location>
        <begin position="147"/>
        <end position="167"/>
    </location>
</feature>
<dbReference type="CDD" id="cd12108">
    <property type="entry name" value="Hr-like"/>
    <property type="match status" value="1"/>
</dbReference>
<dbReference type="PANTHER" id="PTHR35585">
    <property type="entry name" value="HHE DOMAIN PROTEIN (AFU_ORTHOLOGUE AFUA_4G00730)"/>
    <property type="match status" value="1"/>
</dbReference>
<dbReference type="Pfam" id="PF01814">
    <property type="entry name" value="Hemerythrin"/>
    <property type="match status" value="1"/>
</dbReference>
<gene>
    <name evidence="3" type="ORF">ADL29_10570</name>
</gene>